<gene>
    <name evidence="1" type="ORF">NYM_LOCUS28413</name>
</gene>
<dbReference type="AlphaFoldDB" id="A0A5K1GN31"/>
<proteinExistence type="predicted"/>
<reference evidence="1" key="1">
    <citation type="submission" date="2019-09" db="EMBL/GenBank/DDBJ databases">
        <authorList>
            <person name="Zhang L."/>
        </authorList>
    </citation>
    <scope>NUCLEOTIDE SEQUENCE</scope>
</reference>
<name>A0A5K1GN31_9MAGN</name>
<protein>
    <submittedName>
        <fullName evidence="1">Uncharacterized protein</fullName>
    </submittedName>
</protein>
<evidence type="ECO:0000313" key="1">
    <source>
        <dbReference type="EMBL" id="VVW74312.1"/>
    </source>
</evidence>
<accession>A0A5K1GN31</accession>
<sequence>MGDVDDIHFCLKIAKKIRHYVDLDS</sequence>
<dbReference type="EMBL" id="LR721787">
    <property type="protein sequence ID" value="VVW74312.1"/>
    <property type="molecule type" value="Genomic_DNA"/>
</dbReference>
<organism evidence="1">
    <name type="scientific">Nymphaea colorata</name>
    <name type="common">pocket water lily</name>
    <dbReference type="NCBI Taxonomy" id="210225"/>
    <lineage>
        <taxon>Eukaryota</taxon>
        <taxon>Viridiplantae</taxon>
        <taxon>Streptophyta</taxon>
        <taxon>Embryophyta</taxon>
        <taxon>Tracheophyta</taxon>
        <taxon>Spermatophyta</taxon>
        <taxon>Magnoliopsida</taxon>
        <taxon>Nymphaeales</taxon>
        <taxon>Nymphaeaceae</taxon>
        <taxon>Nymphaea</taxon>
    </lineage>
</organism>